<reference evidence="2" key="3">
    <citation type="submission" date="2025-09" db="UniProtKB">
        <authorList>
            <consortium name="Ensembl"/>
        </authorList>
    </citation>
    <scope>IDENTIFICATION</scope>
    <source>
        <strain evidence="2">Hd-rR</strain>
    </source>
</reference>
<dbReference type="PROSITE" id="PS51257">
    <property type="entry name" value="PROKAR_LIPOPROTEIN"/>
    <property type="match status" value="1"/>
</dbReference>
<dbReference type="PANTHER" id="PTHR38564:SF2">
    <property type="entry name" value="WU:FC46H12 PRECURSOR"/>
    <property type="match status" value="1"/>
</dbReference>
<dbReference type="Ensembl" id="ENSORLT00000022162.2">
    <property type="protein sequence ID" value="ENSORLP00000022161.2"/>
    <property type="gene ID" value="ENSORLG00000017707.2"/>
</dbReference>
<evidence type="ECO:0000313" key="2">
    <source>
        <dbReference type="Ensembl" id="ENSORLP00000022161.2"/>
    </source>
</evidence>
<protein>
    <submittedName>
        <fullName evidence="2">Uncharacterized protein</fullName>
    </submittedName>
</protein>
<keyword evidence="1" id="KW-0732">Signal</keyword>
<keyword evidence="3" id="KW-1185">Reference proteome</keyword>
<sequence length="194" mass="20749">MTGQRSSRHIFLPLCSLLASAATGSCAAESRRSADRETEIRMALRTLVAACVLLSGVRFLTTAQPPEISNSFCKMFWLLGVPCDEVNVALVSGLKGKQSYKLGPVTPAQILANHTSAVGQVEYLNFTLAPTAMTMGCHVAGSSVSSLSFSLFDNGTNYCNLYKVLKGSGLTKTPGFMEFSNEWLCLGYGVSVCK</sequence>
<dbReference type="GeneTree" id="ENSGT00940000171007"/>
<evidence type="ECO:0000256" key="1">
    <source>
        <dbReference type="SAM" id="SignalP"/>
    </source>
</evidence>
<dbReference type="AlphaFoldDB" id="H2MTQ4"/>
<name>H2MTQ4_ORYLA</name>
<reference evidence="2" key="2">
    <citation type="submission" date="2025-08" db="UniProtKB">
        <authorList>
            <consortium name="Ensembl"/>
        </authorList>
    </citation>
    <scope>IDENTIFICATION</scope>
    <source>
        <strain evidence="2">Hd-rR</strain>
    </source>
</reference>
<dbReference type="Proteomes" id="UP000001038">
    <property type="component" value="Chromosome 17"/>
</dbReference>
<dbReference type="HOGENOM" id="CLU_2203062_0_0_1"/>
<proteinExistence type="predicted"/>
<feature type="signal peptide" evidence="1">
    <location>
        <begin position="1"/>
        <end position="27"/>
    </location>
</feature>
<dbReference type="InParanoid" id="H2MTQ4"/>
<feature type="chain" id="PRO_5017468904" evidence="1">
    <location>
        <begin position="28"/>
        <end position="194"/>
    </location>
</feature>
<evidence type="ECO:0000313" key="3">
    <source>
        <dbReference type="Proteomes" id="UP000001038"/>
    </source>
</evidence>
<organism evidence="2 3">
    <name type="scientific">Oryzias latipes</name>
    <name type="common">Japanese rice fish</name>
    <name type="synonym">Japanese killifish</name>
    <dbReference type="NCBI Taxonomy" id="8090"/>
    <lineage>
        <taxon>Eukaryota</taxon>
        <taxon>Metazoa</taxon>
        <taxon>Chordata</taxon>
        <taxon>Craniata</taxon>
        <taxon>Vertebrata</taxon>
        <taxon>Euteleostomi</taxon>
        <taxon>Actinopterygii</taxon>
        <taxon>Neopterygii</taxon>
        <taxon>Teleostei</taxon>
        <taxon>Neoteleostei</taxon>
        <taxon>Acanthomorphata</taxon>
        <taxon>Ovalentaria</taxon>
        <taxon>Atherinomorphae</taxon>
        <taxon>Beloniformes</taxon>
        <taxon>Adrianichthyidae</taxon>
        <taxon>Oryziinae</taxon>
        <taxon>Oryzias</taxon>
    </lineage>
</organism>
<accession>H2MTQ4</accession>
<reference evidence="2 3" key="1">
    <citation type="journal article" date="2007" name="Nature">
        <title>The medaka draft genome and insights into vertebrate genome evolution.</title>
        <authorList>
            <person name="Kasahara M."/>
            <person name="Naruse K."/>
            <person name="Sasaki S."/>
            <person name="Nakatani Y."/>
            <person name="Qu W."/>
            <person name="Ahsan B."/>
            <person name="Yamada T."/>
            <person name="Nagayasu Y."/>
            <person name="Doi K."/>
            <person name="Kasai Y."/>
            <person name="Jindo T."/>
            <person name="Kobayashi D."/>
            <person name="Shimada A."/>
            <person name="Toyoda A."/>
            <person name="Kuroki Y."/>
            <person name="Fujiyama A."/>
            <person name="Sasaki T."/>
            <person name="Shimizu A."/>
            <person name="Asakawa S."/>
            <person name="Shimizu N."/>
            <person name="Hashimoto S."/>
            <person name="Yang J."/>
            <person name="Lee Y."/>
            <person name="Matsushima K."/>
            <person name="Sugano S."/>
            <person name="Sakaizumi M."/>
            <person name="Narita T."/>
            <person name="Ohishi K."/>
            <person name="Haga S."/>
            <person name="Ohta F."/>
            <person name="Nomoto H."/>
            <person name="Nogata K."/>
            <person name="Morishita T."/>
            <person name="Endo T."/>
            <person name="Shin-I T."/>
            <person name="Takeda H."/>
            <person name="Morishita S."/>
            <person name="Kohara Y."/>
        </authorList>
    </citation>
    <scope>NUCLEOTIDE SEQUENCE [LARGE SCALE GENOMIC DNA]</scope>
    <source>
        <strain evidence="2 3">Hd-rR</strain>
    </source>
</reference>
<dbReference type="PANTHER" id="PTHR38564">
    <property type="entry name" value="SI:CH73-250A16.5-RELATED"/>
    <property type="match status" value="1"/>
</dbReference>
<dbReference type="Bgee" id="ENSORLG00000017707">
    <property type="expression patterns" value="Expressed in sexually immature organism and 3 other cell types or tissues"/>
</dbReference>